<sequence length="157" mass="18437">MPNSSGELTESELQELVEHVSLSFFNRPFLHQAKINRRMTTTGGRYHLTDHHLEINAHFLQPQYHDELVGIIKHELTHYHLHLQNRGYRHRDTDFKLLLKKVGGSRYAPDIGLRKKQNPKFVYKCQHCGQKFKRVRRINVRRYACGKCGGPLRLVKG</sequence>
<dbReference type="STRING" id="303541.JF72_03570"/>
<dbReference type="EMBL" id="JXLG01000005">
    <property type="protein sequence ID" value="KJY61082.1"/>
    <property type="molecule type" value="Genomic_DNA"/>
</dbReference>
<dbReference type="RefSeq" id="WP_046306330.1">
    <property type="nucleotide sequence ID" value="NZ_KQ034000.1"/>
</dbReference>
<organism evidence="2 3">
    <name type="scientific">Lactobacillus apis</name>
    <dbReference type="NCBI Taxonomy" id="303541"/>
    <lineage>
        <taxon>Bacteria</taxon>
        <taxon>Bacillati</taxon>
        <taxon>Bacillota</taxon>
        <taxon>Bacilli</taxon>
        <taxon>Lactobacillales</taxon>
        <taxon>Lactobacillaceae</taxon>
        <taxon>Lactobacillus</taxon>
    </lineage>
</organism>
<reference evidence="2 3" key="1">
    <citation type="submission" date="2015-01" db="EMBL/GenBank/DDBJ databases">
        <title>Comparative genomics of the lactic acid bacteria isolated from the honey bee gut.</title>
        <authorList>
            <person name="Ellegaard K.M."/>
            <person name="Tamarit D."/>
            <person name="Javelind E."/>
            <person name="Olofsson T."/>
            <person name="Andersson S.G."/>
            <person name="Vasquez A."/>
        </authorList>
    </citation>
    <scope>NUCLEOTIDE SEQUENCE [LARGE SCALE GENOMIC DNA]</scope>
    <source>
        <strain evidence="2 3">Hma11</strain>
    </source>
</reference>
<evidence type="ECO:0000313" key="2">
    <source>
        <dbReference type="EMBL" id="KJY61082.1"/>
    </source>
</evidence>
<dbReference type="AlphaFoldDB" id="A0A0F4LQJ9"/>
<evidence type="ECO:0000313" key="3">
    <source>
        <dbReference type="Proteomes" id="UP000033682"/>
    </source>
</evidence>
<dbReference type="Pfam" id="PF17283">
    <property type="entry name" value="Zn_ribbon_SprT"/>
    <property type="match status" value="1"/>
</dbReference>
<dbReference type="Proteomes" id="UP000033682">
    <property type="component" value="Unassembled WGS sequence"/>
</dbReference>
<dbReference type="Pfam" id="PF10263">
    <property type="entry name" value="SprT-like"/>
    <property type="match status" value="1"/>
</dbReference>
<dbReference type="PATRIC" id="fig|303541.3.peg.503"/>
<protein>
    <recommendedName>
        <fullName evidence="1">SprT-like domain-containing protein</fullName>
    </recommendedName>
</protein>
<accession>A0A0F4LQJ9</accession>
<dbReference type="HOGENOM" id="CLU_123820_0_0_9"/>
<dbReference type="NCBIfam" id="NF003339">
    <property type="entry name" value="PRK04351.1"/>
    <property type="match status" value="1"/>
</dbReference>
<dbReference type="GO" id="GO:0006950">
    <property type="term" value="P:response to stress"/>
    <property type="evidence" value="ECO:0007669"/>
    <property type="project" value="UniProtKB-ARBA"/>
</dbReference>
<dbReference type="InterPro" id="IPR035240">
    <property type="entry name" value="SprT_Zn_ribbon"/>
</dbReference>
<name>A0A0F4LQJ9_9LACO</name>
<dbReference type="InterPro" id="IPR006640">
    <property type="entry name" value="SprT-like_domain"/>
</dbReference>
<evidence type="ECO:0000259" key="1">
    <source>
        <dbReference type="SMART" id="SM00731"/>
    </source>
</evidence>
<feature type="domain" description="SprT-like" evidence="1">
    <location>
        <begin position="11"/>
        <end position="155"/>
    </location>
</feature>
<proteinExistence type="predicted"/>
<dbReference type="SMART" id="SM00731">
    <property type="entry name" value="SprT"/>
    <property type="match status" value="1"/>
</dbReference>
<keyword evidence="3" id="KW-1185">Reference proteome</keyword>
<gene>
    <name evidence="2" type="ORF">JF72_03570</name>
</gene>
<comment type="caution">
    <text evidence="2">The sequence shown here is derived from an EMBL/GenBank/DDBJ whole genome shotgun (WGS) entry which is preliminary data.</text>
</comment>